<sequence>MQYYYVCSRLLLLEQLKYGWIDSLQELSTPGTSLKRPLSKGIVHHSRLLNDLKTSTTSSRKAMNNYTKLGNGPHLEKECPLNEEVKQVEEVKYGEFGRPAPFNGSNEAKFEESARRSAEMEEWIKKLQESAEINTRNQSASLKNLEAQIEQLTKELHSRTINEAPSSSTRQCKVVNADHETPNIPISSSKLNNLHGVSFLSDSDFQGNFTWGRYGGCQLNDLIWGQSYAEWIHKCERISKEGLVEILGYRLFRRSMDPDKDPMEISFDDYKWVFDLEIEQLADEYELGIGKKGHILERIWEKCKDGASVVEIRGVKGCTIIAIIYDFEVTAGEVGTADNIDHTTAEHNQVGCRLPAVEHCKPHPYAQTLPGNYPSDMTAYTPSSL</sequence>
<evidence type="ECO:0000313" key="2">
    <source>
        <dbReference type="EMBL" id="GJU10105.1"/>
    </source>
</evidence>
<dbReference type="Proteomes" id="UP001151760">
    <property type="component" value="Unassembled WGS sequence"/>
</dbReference>
<organism evidence="2 3">
    <name type="scientific">Tanacetum coccineum</name>
    <dbReference type="NCBI Taxonomy" id="301880"/>
    <lineage>
        <taxon>Eukaryota</taxon>
        <taxon>Viridiplantae</taxon>
        <taxon>Streptophyta</taxon>
        <taxon>Embryophyta</taxon>
        <taxon>Tracheophyta</taxon>
        <taxon>Spermatophyta</taxon>
        <taxon>Magnoliopsida</taxon>
        <taxon>eudicotyledons</taxon>
        <taxon>Gunneridae</taxon>
        <taxon>Pentapetalae</taxon>
        <taxon>asterids</taxon>
        <taxon>campanulids</taxon>
        <taxon>Asterales</taxon>
        <taxon>Asteraceae</taxon>
        <taxon>Asteroideae</taxon>
        <taxon>Anthemideae</taxon>
        <taxon>Anthemidinae</taxon>
        <taxon>Tanacetum</taxon>
    </lineage>
</organism>
<evidence type="ECO:0000256" key="1">
    <source>
        <dbReference type="SAM" id="Coils"/>
    </source>
</evidence>
<reference evidence="2" key="2">
    <citation type="submission" date="2022-01" db="EMBL/GenBank/DDBJ databases">
        <authorList>
            <person name="Yamashiro T."/>
            <person name="Shiraishi A."/>
            <person name="Satake H."/>
            <person name="Nakayama K."/>
        </authorList>
    </citation>
    <scope>NUCLEOTIDE SEQUENCE</scope>
</reference>
<keyword evidence="1" id="KW-0175">Coiled coil</keyword>
<gene>
    <name evidence="2" type="ORF">Tco_1132501</name>
</gene>
<accession>A0ABQ5JDH7</accession>
<keyword evidence="3" id="KW-1185">Reference proteome</keyword>
<reference evidence="2" key="1">
    <citation type="journal article" date="2022" name="Int. J. Mol. Sci.">
        <title>Draft Genome of Tanacetum Coccineum: Genomic Comparison of Closely Related Tanacetum-Family Plants.</title>
        <authorList>
            <person name="Yamashiro T."/>
            <person name="Shiraishi A."/>
            <person name="Nakayama K."/>
            <person name="Satake H."/>
        </authorList>
    </citation>
    <scope>NUCLEOTIDE SEQUENCE</scope>
</reference>
<evidence type="ECO:0000313" key="3">
    <source>
        <dbReference type="Proteomes" id="UP001151760"/>
    </source>
</evidence>
<dbReference type="EMBL" id="BQNB010021791">
    <property type="protein sequence ID" value="GJU10105.1"/>
    <property type="molecule type" value="Genomic_DNA"/>
</dbReference>
<feature type="coiled-coil region" evidence="1">
    <location>
        <begin position="135"/>
        <end position="162"/>
    </location>
</feature>
<protein>
    <submittedName>
        <fullName evidence="2">Uncharacterized protein</fullName>
    </submittedName>
</protein>
<name>A0ABQ5JDH7_9ASTR</name>
<comment type="caution">
    <text evidence="2">The sequence shown here is derived from an EMBL/GenBank/DDBJ whole genome shotgun (WGS) entry which is preliminary data.</text>
</comment>
<proteinExistence type="predicted"/>